<keyword evidence="4" id="KW-0560">Oxidoreductase</keyword>
<proteinExistence type="predicted"/>
<evidence type="ECO:0000313" key="5">
    <source>
        <dbReference type="EMBL" id="KAF0918048.1"/>
    </source>
</evidence>
<comment type="caution">
    <text evidence="5">The sequence shown here is derived from an EMBL/GenBank/DDBJ whole genome shotgun (WGS) entry which is preliminary data.</text>
</comment>
<evidence type="ECO:0000256" key="2">
    <source>
        <dbReference type="ARBA" id="ARBA00022643"/>
    </source>
</evidence>
<evidence type="ECO:0000256" key="3">
    <source>
        <dbReference type="ARBA" id="ARBA00022857"/>
    </source>
</evidence>
<accession>A0A6G1DZR0</accession>
<evidence type="ECO:0000256" key="4">
    <source>
        <dbReference type="ARBA" id="ARBA00023002"/>
    </source>
</evidence>
<keyword evidence="6" id="KW-1185">Reference proteome</keyword>
<evidence type="ECO:0008006" key="7">
    <source>
        <dbReference type="Google" id="ProtNLM"/>
    </source>
</evidence>
<dbReference type="GO" id="GO:0010181">
    <property type="term" value="F:FMN binding"/>
    <property type="evidence" value="ECO:0007669"/>
    <property type="project" value="InterPro"/>
</dbReference>
<dbReference type="OrthoDB" id="1663137at2759"/>
<dbReference type="Gene3D" id="3.20.20.70">
    <property type="entry name" value="Aldolase class I"/>
    <property type="match status" value="1"/>
</dbReference>
<keyword evidence="2" id="KW-0288">FMN</keyword>
<organism evidence="5 6">
    <name type="scientific">Oryza meyeriana var. granulata</name>
    <dbReference type="NCBI Taxonomy" id="110450"/>
    <lineage>
        <taxon>Eukaryota</taxon>
        <taxon>Viridiplantae</taxon>
        <taxon>Streptophyta</taxon>
        <taxon>Embryophyta</taxon>
        <taxon>Tracheophyta</taxon>
        <taxon>Spermatophyta</taxon>
        <taxon>Magnoliopsida</taxon>
        <taxon>Liliopsida</taxon>
        <taxon>Poales</taxon>
        <taxon>Poaceae</taxon>
        <taxon>BOP clade</taxon>
        <taxon>Oryzoideae</taxon>
        <taxon>Oryzeae</taxon>
        <taxon>Oryzinae</taxon>
        <taxon>Oryza</taxon>
        <taxon>Oryza meyeriana</taxon>
    </lineage>
</organism>
<evidence type="ECO:0000313" key="6">
    <source>
        <dbReference type="Proteomes" id="UP000479710"/>
    </source>
</evidence>
<name>A0A6G1DZR0_9ORYZ</name>
<reference evidence="5 6" key="1">
    <citation type="submission" date="2019-11" db="EMBL/GenBank/DDBJ databases">
        <title>Whole genome sequence of Oryza granulata.</title>
        <authorList>
            <person name="Li W."/>
        </authorList>
    </citation>
    <scope>NUCLEOTIDE SEQUENCE [LARGE SCALE GENOMIC DNA]</scope>
    <source>
        <strain evidence="6">cv. Menghai</strain>
        <tissue evidence="5">Leaf</tissue>
    </source>
</reference>
<gene>
    <name evidence="5" type="ORF">E2562_021739</name>
</gene>
<dbReference type="PANTHER" id="PTHR22893">
    <property type="entry name" value="NADH OXIDOREDUCTASE-RELATED"/>
    <property type="match status" value="1"/>
</dbReference>
<dbReference type="EMBL" id="SPHZ02000005">
    <property type="protein sequence ID" value="KAF0918048.1"/>
    <property type="molecule type" value="Genomic_DNA"/>
</dbReference>
<dbReference type="InterPro" id="IPR045247">
    <property type="entry name" value="Oye-like"/>
</dbReference>
<dbReference type="AlphaFoldDB" id="A0A6G1DZR0"/>
<protein>
    <recommendedName>
        <fullName evidence="7">NADH:flavin oxidoreductase/NADH oxidase N-terminal domain-containing protein</fullName>
    </recommendedName>
</protein>
<keyword evidence="1" id="KW-0285">Flavoprotein</keyword>
<dbReference type="PANTHER" id="PTHR22893:SF96">
    <property type="entry name" value="12-OXOPHYTODIENOATE REDUCTASE 10-RELATED"/>
    <property type="match status" value="1"/>
</dbReference>
<dbReference type="InterPro" id="IPR013785">
    <property type="entry name" value="Aldolase_TIM"/>
</dbReference>
<dbReference type="Proteomes" id="UP000479710">
    <property type="component" value="Unassembled WGS sequence"/>
</dbReference>
<dbReference type="GO" id="GO:0016491">
    <property type="term" value="F:oxidoreductase activity"/>
    <property type="evidence" value="ECO:0007669"/>
    <property type="project" value="UniProtKB-KW"/>
</dbReference>
<sequence>MFRRAFHGTFIVNRGYGREEGNKAIADRYADRVLYGRLYLANPDLPERFRWKAGLNKYDWSTFYTPDPMDGYTDYPFLEHPLAV</sequence>
<evidence type="ECO:0000256" key="1">
    <source>
        <dbReference type="ARBA" id="ARBA00022630"/>
    </source>
</evidence>
<dbReference type="SUPFAM" id="SSF51395">
    <property type="entry name" value="FMN-linked oxidoreductases"/>
    <property type="match status" value="1"/>
</dbReference>
<keyword evidence="3" id="KW-0521">NADP</keyword>